<evidence type="ECO:0000313" key="2">
    <source>
        <dbReference type="Proteomes" id="UP000613768"/>
    </source>
</evidence>
<sequence>MGAINLTPDHIVAIRAPDSSNPRQDRTIVFLSNTAMDEAALTNQRDAYVSAINDPALNEQNYLTVFIADDGHASVNAKVGDVQYVESTKPIFGEPGSLKLECQERSAAKLDCRVWVDGPVKVESGDPWTLDMKFSAAVIPKLSGKAIAADGGEAGKALMAFAKALKGDSLDAVFEHMSEGLIAQYNADYQSAEENLESLKSVWSSRMPEKLKISGGEQVSEELIFIRGEGEMFPGMNALYEFDMRRRDGRWVVDDGGSVGILR</sequence>
<dbReference type="RefSeq" id="WP_192029809.1">
    <property type="nucleotide sequence ID" value="NZ_JACYTR010000022.1"/>
</dbReference>
<name>A0AAW3ZP29_9GAMM</name>
<proteinExistence type="predicted"/>
<evidence type="ECO:0000313" key="1">
    <source>
        <dbReference type="EMBL" id="MBD8526387.1"/>
    </source>
</evidence>
<reference evidence="1 2" key="1">
    <citation type="submission" date="2020-09" db="EMBL/GenBank/DDBJ databases">
        <title>Pseudoxanthomonas sp. CAU 1598 isolated from sand of Yaerae Beach.</title>
        <authorList>
            <person name="Kim W."/>
        </authorList>
    </citation>
    <scope>NUCLEOTIDE SEQUENCE [LARGE SCALE GENOMIC DNA]</scope>
    <source>
        <strain evidence="1 2">CAU 1598</strain>
    </source>
</reference>
<dbReference type="AlphaFoldDB" id="A0AAW3ZP29"/>
<gene>
    <name evidence="1" type="ORF">IFO71_11625</name>
</gene>
<dbReference type="Proteomes" id="UP000613768">
    <property type="component" value="Unassembled WGS sequence"/>
</dbReference>
<keyword evidence="2" id="KW-1185">Reference proteome</keyword>
<protein>
    <submittedName>
        <fullName evidence="1">Uncharacterized protein</fullName>
    </submittedName>
</protein>
<dbReference type="EMBL" id="JACYTR010000022">
    <property type="protein sequence ID" value="MBD8526387.1"/>
    <property type="molecule type" value="Genomic_DNA"/>
</dbReference>
<organism evidence="1 2">
    <name type="scientific">Pseudomarimonas arenosa</name>
    <dbReference type="NCBI Taxonomy" id="2774145"/>
    <lineage>
        <taxon>Bacteria</taxon>
        <taxon>Pseudomonadati</taxon>
        <taxon>Pseudomonadota</taxon>
        <taxon>Gammaproteobacteria</taxon>
        <taxon>Lysobacterales</taxon>
        <taxon>Lysobacteraceae</taxon>
        <taxon>Pseudomarimonas</taxon>
    </lineage>
</organism>
<comment type="caution">
    <text evidence="1">The sequence shown here is derived from an EMBL/GenBank/DDBJ whole genome shotgun (WGS) entry which is preliminary data.</text>
</comment>
<accession>A0AAW3ZP29</accession>